<evidence type="ECO:0000313" key="13">
    <source>
        <dbReference type="Proteomes" id="UP000195950"/>
    </source>
</evidence>
<dbReference type="InterPro" id="IPR000380">
    <property type="entry name" value="Topo_IA"/>
</dbReference>
<dbReference type="PROSITE" id="PS52039">
    <property type="entry name" value="TOPO_IA_2"/>
    <property type="match status" value="1"/>
</dbReference>
<dbReference type="Pfam" id="PF13342">
    <property type="entry name" value="Toprim_Crpt"/>
    <property type="match status" value="1"/>
</dbReference>
<dbReference type="PANTHER" id="PTHR11390:SF21">
    <property type="entry name" value="DNA TOPOISOMERASE 3-ALPHA"/>
    <property type="match status" value="1"/>
</dbReference>
<evidence type="ECO:0000256" key="7">
    <source>
        <dbReference type="ARBA" id="ARBA00030003"/>
    </source>
</evidence>
<protein>
    <recommendedName>
        <fullName evidence="3">DNA topoisomerase</fullName>
        <ecNumber evidence="3">5.6.2.1</ecNumber>
    </recommendedName>
    <alternativeName>
        <fullName evidence="10">Omega-protein</fullName>
    </alternativeName>
    <alternativeName>
        <fullName evidence="9">Relaxing enzyme</fullName>
    </alternativeName>
    <alternativeName>
        <fullName evidence="7">Swivelase</fullName>
    </alternativeName>
    <alternativeName>
        <fullName evidence="8">Untwisting enzyme</fullName>
    </alternativeName>
</protein>
<dbReference type="SMART" id="SM00436">
    <property type="entry name" value="TOP1Bc"/>
    <property type="match status" value="1"/>
</dbReference>
<feature type="domain" description="Topo IA-type catalytic" evidence="11">
    <location>
        <begin position="105"/>
        <end position="517"/>
    </location>
</feature>
<dbReference type="InterPro" id="IPR023406">
    <property type="entry name" value="Topo_IA_AS"/>
</dbReference>
<dbReference type="Gene3D" id="2.70.20.10">
    <property type="entry name" value="Topoisomerase I, domain 3"/>
    <property type="match status" value="1"/>
</dbReference>
<evidence type="ECO:0000256" key="2">
    <source>
        <dbReference type="ARBA" id="ARBA00009446"/>
    </source>
</evidence>
<dbReference type="GO" id="GO:0003917">
    <property type="term" value="F:DNA topoisomerase type I (single strand cut, ATP-independent) activity"/>
    <property type="evidence" value="ECO:0007669"/>
    <property type="project" value="UniProtKB-EC"/>
</dbReference>
<dbReference type="GO" id="GO:0006265">
    <property type="term" value="P:DNA topological change"/>
    <property type="evidence" value="ECO:0007669"/>
    <property type="project" value="InterPro"/>
</dbReference>
<comment type="catalytic activity">
    <reaction evidence="1">
        <text>ATP-independent breakage of single-stranded DNA, followed by passage and rejoining.</text>
        <dbReference type="EC" id="5.6.2.1"/>
    </reaction>
</comment>
<dbReference type="Gene3D" id="1.10.290.10">
    <property type="entry name" value="Topoisomerase I, domain 4"/>
    <property type="match status" value="1"/>
</dbReference>
<evidence type="ECO:0000256" key="4">
    <source>
        <dbReference type="ARBA" id="ARBA00023029"/>
    </source>
</evidence>
<keyword evidence="4" id="KW-0799">Topoisomerase</keyword>
<dbReference type="InterPro" id="IPR003601">
    <property type="entry name" value="Topo_IA_2"/>
</dbReference>
<dbReference type="CDD" id="cd00186">
    <property type="entry name" value="TOP1Ac"/>
    <property type="match status" value="1"/>
</dbReference>
<dbReference type="PROSITE" id="PS00396">
    <property type="entry name" value="TOPO_IA_1"/>
    <property type="match status" value="1"/>
</dbReference>
<organism evidence="12 13">
    <name type="scientific">Parabacteroides distasonis</name>
    <dbReference type="NCBI Taxonomy" id="823"/>
    <lineage>
        <taxon>Bacteria</taxon>
        <taxon>Pseudomonadati</taxon>
        <taxon>Bacteroidota</taxon>
        <taxon>Bacteroidia</taxon>
        <taxon>Bacteroidales</taxon>
        <taxon>Tannerellaceae</taxon>
        <taxon>Parabacteroides</taxon>
    </lineage>
</organism>
<dbReference type="PRINTS" id="PR00417">
    <property type="entry name" value="PRTPISMRASEI"/>
</dbReference>
<dbReference type="GO" id="GO:0006310">
    <property type="term" value="P:DNA recombination"/>
    <property type="evidence" value="ECO:0007669"/>
    <property type="project" value="TreeGrafter"/>
</dbReference>
<dbReference type="Pfam" id="PF01131">
    <property type="entry name" value="Topoisom_bac"/>
    <property type="match status" value="1"/>
</dbReference>
<dbReference type="InterPro" id="IPR003602">
    <property type="entry name" value="Topo_IA_DNA-bd_dom"/>
</dbReference>
<comment type="caution">
    <text evidence="12">The sequence shown here is derived from an EMBL/GenBank/DDBJ whole genome shotgun (WGS) entry which is preliminary data.</text>
</comment>
<dbReference type="AlphaFoldDB" id="A0A1Y4IMA5"/>
<dbReference type="GO" id="GO:0043597">
    <property type="term" value="C:cytoplasmic replication fork"/>
    <property type="evidence" value="ECO:0007669"/>
    <property type="project" value="TreeGrafter"/>
</dbReference>
<dbReference type="InterPro" id="IPR013825">
    <property type="entry name" value="Topo_IA_cen_sub2"/>
</dbReference>
<sequence length="647" mass="72992">MEGPFTRETLPLALPSGLAVRQTRTEDGFRDDPVAVRQLEIIGRLLREADGAVTATDTSREGQLVARNLYDYLGFKGKTERLWLSSLTDDAIREAFLDLRPDSLYEGLYLAGRARREADRIIGYNASLALGMAAKRKNHSLGRVQTPVLALISRRYLKNRDFNAVPYYLLELSVLKDGKELIFTCPEKYTQQQEAVAARNRIAASHVATVIQAERKETVEEPPLLYDLASLQKEANLRMGLTAGQTASVLQRLYEGGYISYPRTSCRHIREDMLERMPALFSLLKDDPCFARHAEALEGRKLSTRTADDGKVSGHHAIIITESIPGKLPLDEQNLYRMVAGRMLEAFSGDCTGEEADVRIECGRILFEAGYRRTVHAGWKNVHNGAGKKEDTVFPFWEQDEVLPVTDISVRSEVTSPGPLFTEASLLSEMEWYGLGTPSTRAGVIELLIARRYVERQGCGLLPTPKGLEVYEAVRDKLIAAPEMTARWEKDLQKIERGELDADVFIQKVEEYARQIVEELSEVQFEHPEPPRHRCPKCGMETLTLHRKVARCGDPDCAFLLFRTFNARELTDEEMLRLLEGKKTDFLPFVSKKGRPYEASLKMDENYRIEMTFRDTPVERQPLPVSDPSVMQAADIPVETPCPGQLP</sequence>
<dbReference type="EMBL" id="NFJX01000006">
    <property type="protein sequence ID" value="OUP19699.1"/>
    <property type="molecule type" value="Genomic_DNA"/>
</dbReference>
<dbReference type="RefSeq" id="WP_087344174.1">
    <property type="nucleotide sequence ID" value="NZ_JAQMQD010000005.1"/>
</dbReference>
<name>A0A1Y4IMA5_PARDI</name>
<gene>
    <name evidence="12" type="ORF">B5F32_09325</name>
</gene>
<dbReference type="EC" id="5.6.2.1" evidence="3"/>
<dbReference type="SUPFAM" id="SSF56712">
    <property type="entry name" value="Prokaryotic type I DNA topoisomerase"/>
    <property type="match status" value="1"/>
</dbReference>
<proteinExistence type="inferred from homology"/>
<evidence type="ECO:0000256" key="8">
    <source>
        <dbReference type="ARBA" id="ARBA00031985"/>
    </source>
</evidence>
<evidence type="ECO:0000313" key="12">
    <source>
        <dbReference type="EMBL" id="OUP19699.1"/>
    </source>
</evidence>
<dbReference type="InterPro" id="IPR023405">
    <property type="entry name" value="Topo_IA_core_domain"/>
</dbReference>
<evidence type="ECO:0000259" key="11">
    <source>
        <dbReference type="PROSITE" id="PS52039"/>
    </source>
</evidence>
<evidence type="ECO:0000256" key="1">
    <source>
        <dbReference type="ARBA" id="ARBA00000213"/>
    </source>
</evidence>
<dbReference type="Gene3D" id="3.40.50.140">
    <property type="match status" value="1"/>
</dbReference>
<evidence type="ECO:0000256" key="9">
    <source>
        <dbReference type="ARBA" id="ARBA00032235"/>
    </source>
</evidence>
<evidence type="ECO:0000256" key="6">
    <source>
        <dbReference type="ARBA" id="ARBA00023235"/>
    </source>
</evidence>
<dbReference type="Gene3D" id="1.10.460.10">
    <property type="entry name" value="Topoisomerase I, domain 2"/>
    <property type="match status" value="1"/>
</dbReference>
<dbReference type="InterPro" id="IPR013824">
    <property type="entry name" value="Topo_IA_cen_sub1"/>
</dbReference>
<dbReference type="InterPro" id="IPR013497">
    <property type="entry name" value="Topo_IA_cen"/>
</dbReference>
<evidence type="ECO:0000256" key="5">
    <source>
        <dbReference type="ARBA" id="ARBA00023125"/>
    </source>
</evidence>
<reference evidence="13" key="1">
    <citation type="submission" date="2017-04" db="EMBL/GenBank/DDBJ databases">
        <title>Function of individual gut microbiota members based on whole genome sequencing of pure cultures obtained from chicken caecum.</title>
        <authorList>
            <person name="Medvecky M."/>
            <person name="Cejkova D."/>
            <person name="Polansky O."/>
            <person name="Karasova D."/>
            <person name="Kubasova T."/>
            <person name="Cizek A."/>
            <person name="Rychlik I."/>
        </authorList>
    </citation>
    <scope>NUCLEOTIDE SEQUENCE [LARGE SCALE GENOMIC DNA]</scope>
    <source>
        <strain evidence="13">An199</strain>
    </source>
</reference>
<dbReference type="GO" id="GO:0006281">
    <property type="term" value="P:DNA repair"/>
    <property type="evidence" value="ECO:0007669"/>
    <property type="project" value="TreeGrafter"/>
</dbReference>
<dbReference type="SMART" id="SM00437">
    <property type="entry name" value="TOP1Ac"/>
    <property type="match status" value="1"/>
</dbReference>
<dbReference type="InterPro" id="IPR025589">
    <property type="entry name" value="Toprim_C_rpt"/>
</dbReference>
<dbReference type="Proteomes" id="UP000195950">
    <property type="component" value="Unassembled WGS sequence"/>
</dbReference>
<keyword evidence="5" id="KW-0238">DNA-binding</keyword>
<dbReference type="GO" id="GO:0003677">
    <property type="term" value="F:DNA binding"/>
    <property type="evidence" value="ECO:0007669"/>
    <property type="project" value="UniProtKB-KW"/>
</dbReference>
<keyword evidence="6 12" id="KW-0413">Isomerase</keyword>
<dbReference type="InterPro" id="IPR013826">
    <property type="entry name" value="Topo_IA_cen_sub3"/>
</dbReference>
<accession>A0A1Y4IMA5</accession>
<evidence type="ECO:0000256" key="3">
    <source>
        <dbReference type="ARBA" id="ARBA00012891"/>
    </source>
</evidence>
<evidence type="ECO:0000256" key="10">
    <source>
        <dbReference type="ARBA" id="ARBA00032877"/>
    </source>
</evidence>
<comment type="similarity">
    <text evidence="2">Belongs to the type IA topoisomerase family.</text>
</comment>
<dbReference type="PANTHER" id="PTHR11390">
    <property type="entry name" value="PROKARYOTIC DNA TOPOISOMERASE"/>
    <property type="match status" value="1"/>
</dbReference>